<name>A0ABS6CDS9_9ACTN</name>
<organism evidence="1 2">
    <name type="scientific">Streptomyces niphimycinicus</name>
    <dbReference type="NCBI Taxonomy" id="2842201"/>
    <lineage>
        <taxon>Bacteria</taxon>
        <taxon>Bacillati</taxon>
        <taxon>Actinomycetota</taxon>
        <taxon>Actinomycetes</taxon>
        <taxon>Kitasatosporales</taxon>
        <taxon>Streptomycetaceae</taxon>
        <taxon>Streptomyces</taxon>
    </lineage>
</organism>
<evidence type="ECO:0000313" key="1">
    <source>
        <dbReference type="EMBL" id="MBU3865052.1"/>
    </source>
</evidence>
<dbReference type="RefSeq" id="WP_216342087.1">
    <property type="nucleotide sequence ID" value="NZ_JAHLEM010000121.1"/>
</dbReference>
<dbReference type="EMBL" id="JAHLEM010000121">
    <property type="protein sequence ID" value="MBU3865052.1"/>
    <property type="molecule type" value="Genomic_DNA"/>
</dbReference>
<gene>
    <name evidence="1" type="ORF">KN815_13500</name>
</gene>
<evidence type="ECO:0000313" key="2">
    <source>
        <dbReference type="Proteomes" id="UP000720508"/>
    </source>
</evidence>
<dbReference type="Proteomes" id="UP000720508">
    <property type="component" value="Unassembled WGS sequence"/>
</dbReference>
<reference evidence="1 2" key="1">
    <citation type="submission" date="2021-06" db="EMBL/GenBank/DDBJ databases">
        <authorList>
            <person name="Pan X."/>
        </authorList>
    </citation>
    <scope>NUCLEOTIDE SEQUENCE [LARGE SCALE GENOMIC DNA]</scope>
    <source>
        <strain evidence="1 2">4503</strain>
    </source>
</reference>
<comment type="caution">
    <text evidence="1">The sequence shown here is derived from an EMBL/GenBank/DDBJ whole genome shotgun (WGS) entry which is preliminary data.</text>
</comment>
<evidence type="ECO:0008006" key="3">
    <source>
        <dbReference type="Google" id="ProtNLM"/>
    </source>
</evidence>
<proteinExistence type="predicted"/>
<accession>A0ABS6CDS9</accession>
<protein>
    <recommendedName>
        <fullName evidence="3">Polyketide cyclase</fullName>
    </recommendedName>
</protein>
<sequence length="62" mass="7088">MAVGEDRGQVRERRSRIDVMMRVRGPYLDIQEWAHDDPFWAQWAAPSPITRGDGAGNHKIIA</sequence>
<keyword evidence="2" id="KW-1185">Reference proteome</keyword>